<dbReference type="EMBL" id="AAQH01000009">
    <property type="protein sequence ID" value="EAT12174.1"/>
    <property type="molecule type" value="Genomic_DNA"/>
</dbReference>
<sequence>MLSGGGARAAYQVGVLKAIARLLPNDSQNPFDVISGTSAGAINSVALASYASHYKRGIRHLERIWQNFSCDQIFRTDLRGLIGWSSTFLLNSFFGFKSGDPVSLLDNRPLGELLNKVIFFENIQKAIDAGHLHAIAVTASGYASGESVSFFQANKSVKNWQRMRRIGVRSRINVDHLLASSAIPTVFPAQKINREYFGDGAVRQLAPISPALHMGAEKILVIGVSGSAHRRKNRTQMQAYPSMAKIMNHMFNAAFLDSMETDVERLTRINNTLSKIPADVIEENGIGLKPIDILEINPSEAIDDIAARHARELPKGLRFFLKGSGTTGKGGAGVLSYLLFERGFCRDLIQHGYEDAMRQKDDILEFFGYASPQKSLEAKRQSL</sequence>
<evidence type="ECO:0000313" key="6">
    <source>
        <dbReference type="EMBL" id="EAT12174.1"/>
    </source>
</evidence>
<name>Q1N1V7_9GAMM</name>
<dbReference type="AlphaFoldDB" id="Q1N1V7"/>
<dbReference type="PANTHER" id="PTHR14226:SF57">
    <property type="entry name" value="BLR7027 PROTEIN"/>
    <property type="match status" value="1"/>
</dbReference>
<dbReference type="GO" id="GO:0016787">
    <property type="term" value="F:hydrolase activity"/>
    <property type="evidence" value="ECO:0007669"/>
    <property type="project" value="UniProtKB-UniRule"/>
</dbReference>
<dbReference type="Pfam" id="PF01734">
    <property type="entry name" value="Patatin"/>
    <property type="match status" value="1"/>
</dbReference>
<dbReference type="HOGENOM" id="CLU_042893_0_0_6"/>
<feature type="active site" description="Nucleophile" evidence="4">
    <location>
        <position position="38"/>
    </location>
</feature>
<protein>
    <submittedName>
        <fullName evidence="6">Patatin</fullName>
    </submittedName>
</protein>
<evidence type="ECO:0000256" key="1">
    <source>
        <dbReference type="ARBA" id="ARBA00022801"/>
    </source>
</evidence>
<dbReference type="SUPFAM" id="SSF52151">
    <property type="entry name" value="FabD/lysophospholipase-like"/>
    <property type="match status" value="1"/>
</dbReference>
<evidence type="ECO:0000259" key="5">
    <source>
        <dbReference type="PROSITE" id="PS51635"/>
    </source>
</evidence>
<evidence type="ECO:0000313" key="7">
    <source>
        <dbReference type="Proteomes" id="UP000004263"/>
    </source>
</evidence>
<dbReference type="GO" id="GO:0016042">
    <property type="term" value="P:lipid catabolic process"/>
    <property type="evidence" value="ECO:0007669"/>
    <property type="project" value="UniProtKB-UniRule"/>
</dbReference>
<organism evidence="6 7">
    <name type="scientific">Bermanella marisrubri</name>
    <dbReference type="NCBI Taxonomy" id="207949"/>
    <lineage>
        <taxon>Bacteria</taxon>
        <taxon>Pseudomonadati</taxon>
        <taxon>Pseudomonadota</taxon>
        <taxon>Gammaproteobacteria</taxon>
        <taxon>Oceanospirillales</taxon>
        <taxon>Oceanospirillaceae</taxon>
        <taxon>Bermanella</taxon>
    </lineage>
</organism>
<dbReference type="PROSITE" id="PS51635">
    <property type="entry name" value="PNPLA"/>
    <property type="match status" value="1"/>
</dbReference>
<dbReference type="InterPro" id="IPR050301">
    <property type="entry name" value="NTE"/>
</dbReference>
<reference evidence="6 7" key="1">
    <citation type="submission" date="2006-03" db="EMBL/GenBank/DDBJ databases">
        <authorList>
            <person name="Pinhassi J."/>
            <person name="Pedros-Alio C."/>
            <person name="Ferriera S."/>
            <person name="Johnson J."/>
            <person name="Kravitz S."/>
            <person name="Halpern A."/>
            <person name="Remington K."/>
            <person name="Beeson K."/>
            <person name="Tran B."/>
            <person name="Rogers Y.-H."/>
            <person name="Friedman R."/>
            <person name="Venter J.C."/>
        </authorList>
    </citation>
    <scope>NUCLEOTIDE SEQUENCE [LARGE SCALE GENOMIC DNA]</scope>
    <source>
        <strain evidence="6 7">RED65</strain>
    </source>
</reference>
<feature type="short sequence motif" description="DGA/G" evidence="4">
    <location>
        <begin position="199"/>
        <end position="201"/>
    </location>
</feature>
<keyword evidence="7" id="KW-1185">Reference proteome</keyword>
<comment type="caution">
    <text evidence="6">The sequence shown here is derived from an EMBL/GenBank/DDBJ whole genome shotgun (WGS) entry which is preliminary data.</text>
</comment>
<dbReference type="PANTHER" id="PTHR14226">
    <property type="entry name" value="NEUROPATHY TARGET ESTERASE/SWISS CHEESE D.MELANOGASTER"/>
    <property type="match status" value="1"/>
</dbReference>
<feature type="active site" description="Proton acceptor" evidence="4">
    <location>
        <position position="199"/>
    </location>
</feature>
<evidence type="ECO:0000256" key="4">
    <source>
        <dbReference type="PROSITE-ProRule" id="PRU01161"/>
    </source>
</evidence>
<dbReference type="Proteomes" id="UP000004263">
    <property type="component" value="Unassembled WGS sequence"/>
</dbReference>
<dbReference type="InterPro" id="IPR002641">
    <property type="entry name" value="PNPLA_dom"/>
</dbReference>
<dbReference type="Gene3D" id="3.40.1090.10">
    <property type="entry name" value="Cytosolic phospholipase A2 catalytic domain"/>
    <property type="match status" value="1"/>
</dbReference>
<feature type="short sequence motif" description="GXSXG" evidence="4">
    <location>
        <begin position="36"/>
        <end position="40"/>
    </location>
</feature>
<proteinExistence type="predicted"/>
<dbReference type="CDD" id="cd07209">
    <property type="entry name" value="Pat_hypo_Ecoli_Z1214_like"/>
    <property type="match status" value="1"/>
</dbReference>
<keyword evidence="3 4" id="KW-0443">Lipid metabolism</keyword>
<accession>Q1N1V7</accession>
<keyword evidence="1 4" id="KW-0378">Hydrolase</keyword>
<dbReference type="STRING" id="207949.RED65_04090"/>
<feature type="domain" description="PNPLA" evidence="5">
    <location>
        <begin position="1"/>
        <end position="212"/>
    </location>
</feature>
<evidence type="ECO:0000256" key="3">
    <source>
        <dbReference type="ARBA" id="ARBA00023098"/>
    </source>
</evidence>
<keyword evidence="2 4" id="KW-0442">Lipid degradation</keyword>
<comment type="caution">
    <text evidence="4">Lacks conserved residue(s) required for the propagation of feature annotation.</text>
</comment>
<gene>
    <name evidence="6" type="ORF">RED65_04090</name>
</gene>
<evidence type="ECO:0000256" key="2">
    <source>
        <dbReference type="ARBA" id="ARBA00022963"/>
    </source>
</evidence>
<dbReference type="InterPro" id="IPR016035">
    <property type="entry name" value="Acyl_Trfase/lysoPLipase"/>
</dbReference>